<name>M0ATT2_NATA1</name>
<protein>
    <submittedName>
        <fullName evidence="1">Uncharacterized protein</fullName>
    </submittedName>
</protein>
<sequence length="68" mass="7286">MTSTPITNVRSLEDVVGDLAVIDDDDAQSMPTLGIPVVVEAGERVFEDDVGSRRLLGAERSRLGIDIC</sequence>
<reference evidence="1 2" key="1">
    <citation type="journal article" date="2014" name="PLoS Genet.">
        <title>Phylogenetically driven sequencing of extremely halophilic archaea reveals strategies for static and dynamic osmo-response.</title>
        <authorList>
            <person name="Becker E.A."/>
            <person name="Seitzer P.M."/>
            <person name="Tritt A."/>
            <person name="Larsen D."/>
            <person name="Krusor M."/>
            <person name="Yao A.I."/>
            <person name="Wu D."/>
            <person name="Madern D."/>
            <person name="Eisen J.A."/>
            <person name="Darling A.E."/>
            <person name="Facciotti M.T."/>
        </authorList>
    </citation>
    <scope>NUCLEOTIDE SEQUENCE [LARGE SCALE GENOMIC DNA]</scope>
    <source>
        <strain evidence="1 2">DSM 12278</strain>
    </source>
</reference>
<comment type="caution">
    <text evidence="1">The sequence shown here is derived from an EMBL/GenBank/DDBJ whole genome shotgun (WGS) entry which is preliminary data.</text>
</comment>
<organism evidence="1 2">
    <name type="scientific">Natrialba asiatica (strain ATCC 700177 / DSM 12278 / JCM 9576 / FERM P-10747 / NBRC 102637 / 172P1)</name>
    <dbReference type="NCBI Taxonomy" id="29540"/>
    <lineage>
        <taxon>Archaea</taxon>
        <taxon>Methanobacteriati</taxon>
        <taxon>Methanobacteriota</taxon>
        <taxon>Stenosarchaea group</taxon>
        <taxon>Halobacteria</taxon>
        <taxon>Halobacteriales</taxon>
        <taxon>Natrialbaceae</taxon>
        <taxon>Natrialba</taxon>
    </lineage>
</organism>
<dbReference type="Proteomes" id="UP000011554">
    <property type="component" value="Unassembled WGS sequence"/>
</dbReference>
<accession>M0ATT2</accession>
<dbReference type="EMBL" id="AOIO01000029">
    <property type="protein sequence ID" value="ELZ00784.1"/>
    <property type="molecule type" value="Genomic_DNA"/>
</dbReference>
<keyword evidence="2" id="KW-1185">Reference proteome</keyword>
<evidence type="ECO:0000313" key="1">
    <source>
        <dbReference type="EMBL" id="ELZ00784.1"/>
    </source>
</evidence>
<gene>
    <name evidence="1" type="ORF">C481_11135</name>
</gene>
<dbReference type="PATRIC" id="fig|29540.5.peg.2255"/>
<proteinExistence type="predicted"/>
<evidence type="ECO:0000313" key="2">
    <source>
        <dbReference type="Proteomes" id="UP000011554"/>
    </source>
</evidence>
<dbReference type="STRING" id="29540.C481_11135"/>
<dbReference type="RefSeq" id="WP_006109260.1">
    <property type="nucleotide sequence ID" value="NZ_AOIO01000029.1"/>
</dbReference>
<dbReference type="AlphaFoldDB" id="M0ATT2"/>